<keyword evidence="2" id="KW-1185">Reference proteome</keyword>
<comment type="caution">
    <text evidence="1">The sequence shown here is derived from an EMBL/GenBank/DDBJ whole genome shotgun (WGS) entry which is preliminary data.</text>
</comment>
<sequence>MRYRVGKLIDSYTIRGTKPLKCTLQLSSELSIPKRNINIVCAQFLDIDLLAGHPKSRKYSISTTEAAYIALSGCCAQNPLGKRSQLSRRYGCENSYFLR</sequence>
<organism evidence="1 2">
    <name type="scientific">Tanacetum coccineum</name>
    <dbReference type="NCBI Taxonomy" id="301880"/>
    <lineage>
        <taxon>Eukaryota</taxon>
        <taxon>Viridiplantae</taxon>
        <taxon>Streptophyta</taxon>
        <taxon>Embryophyta</taxon>
        <taxon>Tracheophyta</taxon>
        <taxon>Spermatophyta</taxon>
        <taxon>Magnoliopsida</taxon>
        <taxon>eudicotyledons</taxon>
        <taxon>Gunneridae</taxon>
        <taxon>Pentapetalae</taxon>
        <taxon>asterids</taxon>
        <taxon>campanulids</taxon>
        <taxon>Asterales</taxon>
        <taxon>Asteraceae</taxon>
        <taxon>Asteroideae</taxon>
        <taxon>Anthemideae</taxon>
        <taxon>Anthemidinae</taxon>
        <taxon>Tanacetum</taxon>
    </lineage>
</organism>
<accession>A0ABQ5H0D3</accession>
<evidence type="ECO:0000313" key="2">
    <source>
        <dbReference type="Proteomes" id="UP001151760"/>
    </source>
</evidence>
<gene>
    <name evidence="1" type="ORF">Tco_1055690</name>
</gene>
<dbReference type="Proteomes" id="UP001151760">
    <property type="component" value="Unassembled WGS sequence"/>
</dbReference>
<protein>
    <submittedName>
        <fullName evidence="1">Uncharacterized protein</fullName>
    </submittedName>
</protein>
<reference evidence="1" key="1">
    <citation type="journal article" date="2022" name="Int. J. Mol. Sci.">
        <title>Draft Genome of Tanacetum Coccineum: Genomic Comparison of Closely Related Tanacetum-Family Plants.</title>
        <authorList>
            <person name="Yamashiro T."/>
            <person name="Shiraishi A."/>
            <person name="Nakayama K."/>
            <person name="Satake H."/>
        </authorList>
    </citation>
    <scope>NUCLEOTIDE SEQUENCE</scope>
</reference>
<evidence type="ECO:0000313" key="1">
    <source>
        <dbReference type="EMBL" id="GJT81348.1"/>
    </source>
</evidence>
<proteinExistence type="predicted"/>
<dbReference type="EMBL" id="BQNB010019074">
    <property type="protein sequence ID" value="GJT81348.1"/>
    <property type="molecule type" value="Genomic_DNA"/>
</dbReference>
<name>A0ABQ5H0D3_9ASTR</name>
<reference evidence="1" key="2">
    <citation type="submission" date="2022-01" db="EMBL/GenBank/DDBJ databases">
        <authorList>
            <person name="Yamashiro T."/>
            <person name="Shiraishi A."/>
            <person name="Satake H."/>
            <person name="Nakayama K."/>
        </authorList>
    </citation>
    <scope>NUCLEOTIDE SEQUENCE</scope>
</reference>